<dbReference type="EMBL" id="CP157675">
    <property type="protein sequence ID" value="XBP71935.1"/>
    <property type="molecule type" value="Genomic_DNA"/>
</dbReference>
<proteinExistence type="predicted"/>
<sequence length="341" mass="35569">MSASLSLDLAAHLWRCALPRGISKLVLQCFCHHVNNESGLSWPSIVRVALMCGMSERTVQGHVRALVKAGILRPRLRIGHATRYTVHLDGLAPLVFPSTLGGGVAVPGDLWQDAGAVDNPAPTPAVFAAPPAENGTPPPQISTLTPAESAPITVLNNKENTEGTGAPALPATLMMIDGVNPKVLADFAAIRKAKRKEPVTAAVIEEICQQARLAGLTLEQALQTCCDPRRKWARFEASWLQAAPGGWASTATTAATPAPALWKPPVAKPAAPEVVAAGRARIAALRQAAVGAGLGSTKGCGWAHAAIEKHQSGQPVRRAVLLDACAALRLNPASLGAGRMH</sequence>
<protein>
    <submittedName>
        <fullName evidence="1">Helix-turn-helix domain-containing protein</fullName>
    </submittedName>
</protein>
<gene>
    <name evidence="1" type="ORF">ABLV49_09125</name>
</gene>
<name>A0AAU7LWD0_9BURK</name>
<dbReference type="RefSeq" id="WP_349281271.1">
    <property type="nucleotide sequence ID" value="NZ_CP157675.1"/>
</dbReference>
<dbReference type="Pfam" id="PF13730">
    <property type="entry name" value="HTH_36"/>
    <property type="match status" value="1"/>
</dbReference>
<evidence type="ECO:0000313" key="1">
    <source>
        <dbReference type="EMBL" id="XBP71935.1"/>
    </source>
</evidence>
<accession>A0AAU7LWD0</accession>
<reference evidence="1" key="1">
    <citation type="submission" date="2024-05" db="EMBL/GenBank/DDBJ databases">
        <authorList>
            <person name="Bunk B."/>
            <person name="Swiderski J."/>
            <person name="Sproer C."/>
            <person name="Thiel V."/>
        </authorList>
    </citation>
    <scope>NUCLEOTIDE SEQUENCE</scope>
    <source>
        <strain evidence="1">DSM 17735</strain>
    </source>
</reference>
<dbReference type="AlphaFoldDB" id="A0AAU7LWD0"/>
<organism evidence="1">
    <name type="scientific">Polaromonas hydrogenivorans</name>
    <dbReference type="NCBI Taxonomy" id="335476"/>
    <lineage>
        <taxon>Bacteria</taxon>
        <taxon>Pseudomonadati</taxon>
        <taxon>Pseudomonadota</taxon>
        <taxon>Betaproteobacteria</taxon>
        <taxon>Burkholderiales</taxon>
        <taxon>Comamonadaceae</taxon>
        <taxon>Polaromonas</taxon>
    </lineage>
</organism>